<evidence type="ECO:0000259" key="9">
    <source>
        <dbReference type="SMART" id="SM00986"/>
    </source>
</evidence>
<dbReference type="InterPro" id="IPR002043">
    <property type="entry name" value="UDG_fam1"/>
</dbReference>
<dbReference type="InterPro" id="IPR005122">
    <property type="entry name" value="Uracil-DNA_glycosylase-like"/>
</dbReference>
<evidence type="ECO:0000256" key="2">
    <source>
        <dbReference type="ARBA" id="ARBA00002631"/>
    </source>
</evidence>
<comment type="function">
    <text evidence="2">Excises uracil residues from the DNA which can arise as a result of misincorporation of dUMP residues by DNA polymerase or due to deamination of cytosine.</text>
</comment>
<dbReference type="Pfam" id="PF03167">
    <property type="entry name" value="UDG"/>
    <property type="match status" value="1"/>
</dbReference>
<keyword evidence="6 10" id="KW-0378">Hydrolase</keyword>
<dbReference type="RefSeq" id="WP_205498134.1">
    <property type="nucleotide sequence ID" value="NZ_CP148066.1"/>
</dbReference>
<dbReference type="EC" id="3.2.2.27" evidence="4"/>
<protein>
    <recommendedName>
        <fullName evidence="4">uracil-DNA glycosylase</fullName>
        <ecNumber evidence="4">3.2.2.27</ecNumber>
    </recommendedName>
</protein>
<keyword evidence="11" id="KW-1185">Reference proteome</keyword>
<evidence type="ECO:0000256" key="5">
    <source>
        <dbReference type="ARBA" id="ARBA00022763"/>
    </source>
</evidence>
<name>A0ABZ2RT34_9BACT</name>
<dbReference type="PROSITE" id="PS00130">
    <property type="entry name" value="U_DNA_GLYCOSYLASE"/>
    <property type="match status" value="1"/>
</dbReference>
<comment type="catalytic activity">
    <reaction evidence="1">
        <text>Hydrolyzes single-stranded DNA or mismatched double-stranded DNA and polynucleotides, releasing free uracil.</text>
        <dbReference type="EC" id="3.2.2.27"/>
    </reaction>
</comment>
<organism evidence="10 11">
    <name type="scientific">[Mycoplasma] gypis</name>
    <dbReference type="NCBI Taxonomy" id="92404"/>
    <lineage>
        <taxon>Bacteria</taxon>
        <taxon>Bacillati</taxon>
        <taxon>Mycoplasmatota</taxon>
        <taxon>Mycoplasmoidales</taxon>
        <taxon>Metamycoplasmataceae</taxon>
        <taxon>Metamycoplasma</taxon>
    </lineage>
</organism>
<dbReference type="PANTHER" id="PTHR11264:SF0">
    <property type="entry name" value="URACIL-DNA GLYCOSYLASE"/>
    <property type="match status" value="1"/>
</dbReference>
<dbReference type="SMART" id="SM00987">
    <property type="entry name" value="UreE_C"/>
    <property type="match status" value="1"/>
</dbReference>
<dbReference type="InterPro" id="IPR018085">
    <property type="entry name" value="Ura-DNA_Glyclase_AS"/>
</dbReference>
<evidence type="ECO:0000256" key="1">
    <source>
        <dbReference type="ARBA" id="ARBA00001400"/>
    </source>
</evidence>
<reference evidence="10" key="1">
    <citation type="submission" date="2024-03" db="EMBL/GenBank/DDBJ databases">
        <title>Complete genome sequence of Mycoplasma gypis type strain B1/T1.</title>
        <authorList>
            <person name="Spergser J."/>
        </authorList>
    </citation>
    <scope>NUCLEOTIDE SEQUENCE [LARGE SCALE GENOMIC DNA]</scope>
    <source>
        <strain evidence="10">B1/T1</strain>
    </source>
</reference>
<evidence type="ECO:0000313" key="10">
    <source>
        <dbReference type="EMBL" id="WXL28284.1"/>
    </source>
</evidence>
<gene>
    <name evidence="10" type="ORF">WG616_02865</name>
</gene>
<comment type="similarity">
    <text evidence="3">Belongs to the uracil-DNA glycosylase (UDG) superfamily. UNG family.</text>
</comment>
<evidence type="ECO:0000256" key="6">
    <source>
        <dbReference type="ARBA" id="ARBA00022801"/>
    </source>
</evidence>
<dbReference type="SUPFAM" id="SSF52141">
    <property type="entry name" value="Uracil-DNA glycosylase-like"/>
    <property type="match status" value="1"/>
</dbReference>
<accession>A0ABZ2RT34</accession>
<evidence type="ECO:0000313" key="11">
    <source>
        <dbReference type="Proteomes" id="UP001460679"/>
    </source>
</evidence>
<dbReference type="Gene3D" id="3.40.470.10">
    <property type="entry name" value="Uracil-DNA glycosylase-like domain"/>
    <property type="match status" value="1"/>
</dbReference>
<sequence length="219" mass="25744">MKFNFQDFLQNQKQEKYFQNIEYKINQNISKITPKIENIYNAYDLDFDNLKVIIIGQDPYYQPLVADGLAFSSKLNKTPSSLKNIFKEIQNCYPESTFETNSLRYWKQQGVLLLNTYLTTFENEALACKDWNWDIFVLSSIKQICQNHKNIVFLLLGNFAQKFIKPVEKQYPNNLFLKTSHPSGLSCYRGFIGSNIFKQANNYLIQKNKNPIDWSTKLI</sequence>
<feature type="domain" description="Uracil-DNA glycosylase-like" evidence="9">
    <location>
        <begin position="42"/>
        <end position="204"/>
    </location>
</feature>
<dbReference type="GO" id="GO:0004844">
    <property type="term" value="F:uracil DNA N-glycosylase activity"/>
    <property type="evidence" value="ECO:0007669"/>
    <property type="project" value="UniProtKB-EC"/>
</dbReference>
<dbReference type="CDD" id="cd10027">
    <property type="entry name" value="UDG-F1-like"/>
    <property type="match status" value="1"/>
</dbReference>
<keyword evidence="5" id="KW-0227">DNA damage</keyword>
<evidence type="ECO:0000256" key="3">
    <source>
        <dbReference type="ARBA" id="ARBA00008184"/>
    </source>
</evidence>
<dbReference type="Proteomes" id="UP001460679">
    <property type="component" value="Chromosome"/>
</dbReference>
<dbReference type="NCBIfam" id="NF003592">
    <property type="entry name" value="PRK05254.1-5"/>
    <property type="match status" value="1"/>
</dbReference>
<feature type="active site" description="Proton acceptor" evidence="8">
    <location>
        <position position="58"/>
    </location>
</feature>
<keyword evidence="10" id="KW-0326">Glycosidase</keyword>
<dbReference type="PANTHER" id="PTHR11264">
    <property type="entry name" value="URACIL-DNA GLYCOSYLASE"/>
    <property type="match status" value="1"/>
</dbReference>
<proteinExistence type="inferred from homology"/>
<dbReference type="EMBL" id="CP148066">
    <property type="protein sequence ID" value="WXL28284.1"/>
    <property type="molecule type" value="Genomic_DNA"/>
</dbReference>
<evidence type="ECO:0000256" key="8">
    <source>
        <dbReference type="PROSITE-ProRule" id="PRU10072"/>
    </source>
</evidence>
<keyword evidence="7" id="KW-0234">DNA repair</keyword>
<dbReference type="SMART" id="SM00986">
    <property type="entry name" value="UDG"/>
    <property type="match status" value="1"/>
</dbReference>
<dbReference type="InterPro" id="IPR036895">
    <property type="entry name" value="Uracil-DNA_glycosylase-like_sf"/>
</dbReference>
<evidence type="ECO:0000256" key="7">
    <source>
        <dbReference type="ARBA" id="ARBA00023204"/>
    </source>
</evidence>
<evidence type="ECO:0000256" key="4">
    <source>
        <dbReference type="ARBA" id="ARBA00012030"/>
    </source>
</evidence>